<evidence type="ECO:0000256" key="1">
    <source>
        <dbReference type="ARBA" id="ARBA00009437"/>
    </source>
</evidence>
<keyword evidence="7" id="KW-1185">Reference proteome</keyword>
<dbReference type="PRINTS" id="PR00039">
    <property type="entry name" value="HTHLYSR"/>
</dbReference>
<dbReference type="Pfam" id="PF03466">
    <property type="entry name" value="LysR_substrate"/>
    <property type="match status" value="1"/>
</dbReference>
<evidence type="ECO:0000256" key="3">
    <source>
        <dbReference type="ARBA" id="ARBA00023125"/>
    </source>
</evidence>
<dbReference type="Gene3D" id="3.40.190.10">
    <property type="entry name" value="Periplasmic binding protein-like II"/>
    <property type="match status" value="2"/>
</dbReference>
<evidence type="ECO:0000259" key="5">
    <source>
        <dbReference type="PROSITE" id="PS50931"/>
    </source>
</evidence>
<dbReference type="InterPro" id="IPR036390">
    <property type="entry name" value="WH_DNA-bd_sf"/>
</dbReference>
<evidence type="ECO:0000256" key="4">
    <source>
        <dbReference type="ARBA" id="ARBA00023163"/>
    </source>
</evidence>
<dbReference type="GO" id="GO:0003700">
    <property type="term" value="F:DNA-binding transcription factor activity"/>
    <property type="evidence" value="ECO:0007669"/>
    <property type="project" value="InterPro"/>
</dbReference>
<feature type="domain" description="HTH lysR-type" evidence="5">
    <location>
        <begin position="9"/>
        <end position="66"/>
    </location>
</feature>
<dbReference type="InterPro" id="IPR005119">
    <property type="entry name" value="LysR_subst-bd"/>
</dbReference>
<reference evidence="6 7" key="1">
    <citation type="submission" date="2018-12" db="EMBL/GenBank/DDBJ databases">
        <authorList>
            <person name="Yu L."/>
        </authorList>
    </citation>
    <scope>NUCLEOTIDE SEQUENCE [LARGE SCALE GENOMIC DNA]</scope>
    <source>
        <strain evidence="6 7">HAW-EB5</strain>
    </source>
</reference>
<dbReference type="SUPFAM" id="SSF46785">
    <property type="entry name" value="Winged helix' DNA-binding domain"/>
    <property type="match status" value="1"/>
</dbReference>
<keyword evidence="3" id="KW-0238">DNA-binding</keyword>
<comment type="caution">
    <text evidence="6">The sequence shown here is derived from an EMBL/GenBank/DDBJ whole genome shotgun (WGS) entry which is preliminary data.</text>
</comment>
<gene>
    <name evidence="6" type="ORF">EKG39_00325</name>
</gene>
<protein>
    <submittedName>
        <fullName evidence="6">LysR family transcriptional regulator</fullName>
    </submittedName>
</protein>
<keyword evidence="4" id="KW-0804">Transcription</keyword>
<comment type="similarity">
    <text evidence="1">Belongs to the LysR transcriptional regulatory family.</text>
</comment>
<evidence type="ECO:0000313" key="6">
    <source>
        <dbReference type="EMBL" id="RTR34162.1"/>
    </source>
</evidence>
<dbReference type="InterPro" id="IPR036388">
    <property type="entry name" value="WH-like_DNA-bd_sf"/>
</dbReference>
<evidence type="ECO:0000313" key="7">
    <source>
        <dbReference type="Proteomes" id="UP000282060"/>
    </source>
</evidence>
<dbReference type="OrthoDB" id="8557381at2"/>
<dbReference type="PROSITE" id="PS50931">
    <property type="entry name" value="HTH_LYSR"/>
    <property type="match status" value="1"/>
</dbReference>
<dbReference type="Proteomes" id="UP000282060">
    <property type="component" value="Unassembled WGS sequence"/>
</dbReference>
<dbReference type="Pfam" id="PF00126">
    <property type="entry name" value="HTH_1"/>
    <property type="match status" value="1"/>
</dbReference>
<dbReference type="PANTHER" id="PTHR30118:SF15">
    <property type="entry name" value="TRANSCRIPTIONAL REGULATORY PROTEIN"/>
    <property type="match status" value="1"/>
</dbReference>
<dbReference type="EMBL" id="RXNV01000001">
    <property type="protein sequence ID" value="RTR34162.1"/>
    <property type="molecule type" value="Genomic_DNA"/>
</dbReference>
<dbReference type="SUPFAM" id="SSF53850">
    <property type="entry name" value="Periplasmic binding protein-like II"/>
    <property type="match status" value="1"/>
</dbReference>
<dbReference type="AlphaFoldDB" id="A0A3S0LFD0"/>
<dbReference type="PANTHER" id="PTHR30118">
    <property type="entry name" value="HTH-TYPE TRANSCRIPTIONAL REGULATOR LEUO-RELATED"/>
    <property type="match status" value="1"/>
</dbReference>
<name>A0A3S0LFD0_9GAMM</name>
<accession>A0A3S0LFD0</accession>
<sequence>MNEINLLKVDLNLLKSLRALIEERHVGRAAEKMNVTQSAMSHTLARLRGVFDDPLFIRNAKGLEPTTRAIELSGKLRFILSEIDNLLAPKTFDFSQVHAHFRVQTHDFILASYLSKAFKKINKEAPNILIDIKILDKTAYEKLDNDELEMIIGAGLQAKPRFMQKRLMDENLVCLLDKANPVLKSWTTEAIFRFPHIKTSLLDELDDPVSQYGKAMGLPKRKLGFLTETLNLQLPLLPGSNLIAFLPESIAKQGSQLYGLEVKECPFTLPDLTIRGMWHERHQNDPLHQWVREKIDDAFNDSTS</sequence>
<evidence type="ECO:0000256" key="2">
    <source>
        <dbReference type="ARBA" id="ARBA00023015"/>
    </source>
</evidence>
<proteinExistence type="inferred from homology"/>
<dbReference type="GO" id="GO:0003677">
    <property type="term" value="F:DNA binding"/>
    <property type="evidence" value="ECO:0007669"/>
    <property type="project" value="UniProtKB-KW"/>
</dbReference>
<dbReference type="Gene3D" id="1.10.10.10">
    <property type="entry name" value="Winged helix-like DNA-binding domain superfamily/Winged helix DNA-binding domain"/>
    <property type="match status" value="1"/>
</dbReference>
<keyword evidence="2" id="KW-0805">Transcription regulation</keyword>
<dbReference type="InterPro" id="IPR000847">
    <property type="entry name" value="LysR_HTH_N"/>
</dbReference>
<dbReference type="RefSeq" id="WP_126503147.1">
    <property type="nucleotide sequence ID" value="NZ_RXNV01000001.1"/>
</dbReference>
<dbReference type="InterPro" id="IPR050389">
    <property type="entry name" value="LysR-type_TF"/>
</dbReference>
<organism evidence="6 7">
    <name type="scientific">Shewanella atlantica</name>
    <dbReference type="NCBI Taxonomy" id="271099"/>
    <lineage>
        <taxon>Bacteria</taxon>
        <taxon>Pseudomonadati</taxon>
        <taxon>Pseudomonadota</taxon>
        <taxon>Gammaproteobacteria</taxon>
        <taxon>Alteromonadales</taxon>
        <taxon>Shewanellaceae</taxon>
        <taxon>Shewanella</taxon>
    </lineage>
</organism>